<dbReference type="EMBL" id="CAFBPW010000128">
    <property type="protein sequence ID" value="CAB5035688.1"/>
    <property type="molecule type" value="Genomic_DNA"/>
</dbReference>
<organism evidence="1">
    <name type="scientific">freshwater metagenome</name>
    <dbReference type="NCBI Taxonomy" id="449393"/>
    <lineage>
        <taxon>unclassified sequences</taxon>
        <taxon>metagenomes</taxon>
        <taxon>ecological metagenomes</taxon>
    </lineage>
</organism>
<reference evidence="1" key="1">
    <citation type="submission" date="2020-05" db="EMBL/GenBank/DDBJ databases">
        <authorList>
            <person name="Chiriac C."/>
            <person name="Salcher M."/>
            <person name="Ghai R."/>
            <person name="Kavagutti S V."/>
        </authorList>
    </citation>
    <scope>NUCLEOTIDE SEQUENCE</scope>
</reference>
<proteinExistence type="predicted"/>
<gene>
    <name evidence="1" type="ORF">UFOPK4173_01143</name>
</gene>
<dbReference type="AlphaFoldDB" id="A0A6J7S561"/>
<sequence length="42" mass="4690">MLVALELAAGVLGSAVMLMEESYTGEDRELLKKCLERTFSRE</sequence>
<accession>A0A6J7S561</accession>
<evidence type="ECO:0000313" key="1">
    <source>
        <dbReference type="EMBL" id="CAB5035688.1"/>
    </source>
</evidence>
<name>A0A6J7S561_9ZZZZ</name>
<protein>
    <submittedName>
        <fullName evidence="1">Unannotated protein</fullName>
    </submittedName>
</protein>